<accession>A0A0C3BZ15</accession>
<sequence length="191" mass="21786">MSRFTIETNYTLLDIIPQSKDLNVAFMDPLLVFKSLCLFPIILGPGDLMVNSSFPGIYLRVLFLYCRQARRTRSWFTDPWIQVLWAAWGRISASEVIRSQTGTDPSMMWTCGFFGAYAVHHSGNIHCFDPASVIWKPSSIDQMCSLKTTFSATDAICLINSHILDHQLVLKIASQFDLRLLVLRHAPQSWR</sequence>
<dbReference type="Proteomes" id="UP000054166">
    <property type="component" value="Unassembled WGS sequence"/>
</dbReference>
<dbReference type="EMBL" id="KN832994">
    <property type="protein sequence ID" value="KIM82597.1"/>
    <property type="molecule type" value="Genomic_DNA"/>
</dbReference>
<dbReference type="HOGENOM" id="CLU_1421908_0_0_1"/>
<proteinExistence type="predicted"/>
<organism evidence="1 2">
    <name type="scientific">Piloderma croceum (strain F 1598)</name>
    <dbReference type="NCBI Taxonomy" id="765440"/>
    <lineage>
        <taxon>Eukaryota</taxon>
        <taxon>Fungi</taxon>
        <taxon>Dikarya</taxon>
        <taxon>Basidiomycota</taxon>
        <taxon>Agaricomycotina</taxon>
        <taxon>Agaricomycetes</taxon>
        <taxon>Agaricomycetidae</taxon>
        <taxon>Atheliales</taxon>
        <taxon>Atheliaceae</taxon>
        <taxon>Piloderma</taxon>
    </lineage>
</organism>
<keyword evidence="2" id="KW-1185">Reference proteome</keyword>
<name>A0A0C3BZ15_PILCF</name>
<protein>
    <submittedName>
        <fullName evidence="1">Uncharacterized protein</fullName>
    </submittedName>
</protein>
<dbReference type="InParanoid" id="A0A0C3BZ15"/>
<evidence type="ECO:0000313" key="1">
    <source>
        <dbReference type="EMBL" id="KIM82597.1"/>
    </source>
</evidence>
<gene>
    <name evidence="1" type="ORF">PILCRDRAFT_820465</name>
</gene>
<dbReference type="AlphaFoldDB" id="A0A0C3BZ15"/>
<evidence type="ECO:0000313" key="2">
    <source>
        <dbReference type="Proteomes" id="UP000054166"/>
    </source>
</evidence>
<reference evidence="2" key="2">
    <citation type="submission" date="2015-01" db="EMBL/GenBank/DDBJ databases">
        <title>Evolutionary Origins and Diversification of the Mycorrhizal Mutualists.</title>
        <authorList>
            <consortium name="DOE Joint Genome Institute"/>
            <consortium name="Mycorrhizal Genomics Consortium"/>
            <person name="Kohler A."/>
            <person name="Kuo A."/>
            <person name="Nagy L.G."/>
            <person name="Floudas D."/>
            <person name="Copeland A."/>
            <person name="Barry K.W."/>
            <person name="Cichocki N."/>
            <person name="Veneault-Fourrey C."/>
            <person name="LaButti K."/>
            <person name="Lindquist E.A."/>
            <person name="Lipzen A."/>
            <person name="Lundell T."/>
            <person name="Morin E."/>
            <person name="Murat C."/>
            <person name="Riley R."/>
            <person name="Ohm R."/>
            <person name="Sun H."/>
            <person name="Tunlid A."/>
            <person name="Henrissat B."/>
            <person name="Grigoriev I.V."/>
            <person name="Hibbett D.S."/>
            <person name="Martin F."/>
        </authorList>
    </citation>
    <scope>NUCLEOTIDE SEQUENCE [LARGE SCALE GENOMIC DNA]</scope>
    <source>
        <strain evidence="2">F 1598</strain>
    </source>
</reference>
<reference evidence="1 2" key="1">
    <citation type="submission" date="2014-04" db="EMBL/GenBank/DDBJ databases">
        <authorList>
            <consortium name="DOE Joint Genome Institute"/>
            <person name="Kuo A."/>
            <person name="Tarkka M."/>
            <person name="Buscot F."/>
            <person name="Kohler A."/>
            <person name="Nagy L.G."/>
            <person name="Floudas D."/>
            <person name="Copeland A."/>
            <person name="Barry K.W."/>
            <person name="Cichocki N."/>
            <person name="Veneault-Fourrey C."/>
            <person name="LaButti K."/>
            <person name="Lindquist E.A."/>
            <person name="Lipzen A."/>
            <person name="Lundell T."/>
            <person name="Morin E."/>
            <person name="Murat C."/>
            <person name="Sun H."/>
            <person name="Tunlid A."/>
            <person name="Henrissat B."/>
            <person name="Grigoriev I.V."/>
            <person name="Hibbett D.S."/>
            <person name="Martin F."/>
            <person name="Nordberg H.P."/>
            <person name="Cantor M.N."/>
            <person name="Hua S.X."/>
        </authorList>
    </citation>
    <scope>NUCLEOTIDE SEQUENCE [LARGE SCALE GENOMIC DNA]</scope>
    <source>
        <strain evidence="1 2">F 1598</strain>
    </source>
</reference>